<gene>
    <name evidence="13" type="ORF">Din_009007</name>
</gene>
<name>A0A5B6Z801_DAVIN</name>
<evidence type="ECO:0000256" key="4">
    <source>
        <dbReference type="ARBA" id="ARBA00022679"/>
    </source>
</evidence>
<dbReference type="GO" id="GO:0006950">
    <property type="term" value="P:response to stress"/>
    <property type="evidence" value="ECO:0007669"/>
    <property type="project" value="UniProtKB-ARBA"/>
</dbReference>
<comment type="catalytic activity">
    <reaction evidence="8">
        <text>L-threonyl-[protein] + ATP = O-phospho-L-threonyl-[protein] + ADP + H(+)</text>
        <dbReference type="Rhea" id="RHEA:46608"/>
        <dbReference type="Rhea" id="RHEA-COMP:11060"/>
        <dbReference type="Rhea" id="RHEA-COMP:11605"/>
        <dbReference type="ChEBI" id="CHEBI:15378"/>
        <dbReference type="ChEBI" id="CHEBI:30013"/>
        <dbReference type="ChEBI" id="CHEBI:30616"/>
        <dbReference type="ChEBI" id="CHEBI:61977"/>
        <dbReference type="ChEBI" id="CHEBI:456216"/>
        <dbReference type="EC" id="2.7.11.1"/>
    </reaction>
</comment>
<keyword evidence="4 13" id="KW-0808">Transferase</keyword>
<dbReference type="SUPFAM" id="SSF56112">
    <property type="entry name" value="Protein kinase-like (PK-like)"/>
    <property type="match status" value="1"/>
</dbReference>
<evidence type="ECO:0000259" key="12">
    <source>
        <dbReference type="PROSITE" id="PS50011"/>
    </source>
</evidence>
<feature type="compositionally biased region" description="Low complexity" evidence="11">
    <location>
        <begin position="61"/>
        <end position="76"/>
    </location>
</feature>
<dbReference type="PROSITE" id="PS00108">
    <property type="entry name" value="PROTEIN_KINASE_ST"/>
    <property type="match status" value="1"/>
</dbReference>
<dbReference type="GO" id="GO:0010182">
    <property type="term" value="P:sugar mediated signaling pathway"/>
    <property type="evidence" value="ECO:0007669"/>
    <property type="project" value="UniProtKB-ARBA"/>
</dbReference>
<feature type="region of interest" description="Disordered" evidence="11">
    <location>
        <begin position="547"/>
        <end position="583"/>
    </location>
</feature>
<feature type="domain" description="Protein kinase" evidence="12">
    <location>
        <begin position="775"/>
        <end position="1031"/>
    </location>
</feature>
<dbReference type="SMART" id="SM00220">
    <property type="entry name" value="S_TKc"/>
    <property type="match status" value="1"/>
</dbReference>
<feature type="compositionally biased region" description="Basic and acidic residues" evidence="11">
    <location>
        <begin position="549"/>
        <end position="583"/>
    </location>
</feature>
<evidence type="ECO:0000256" key="9">
    <source>
        <dbReference type="ARBA" id="ARBA00048679"/>
    </source>
</evidence>
<dbReference type="PANTHER" id="PTHR44329:SF146">
    <property type="entry name" value="SERINE_THREONINE-PROTEIN KINASE SIS8-RELATED"/>
    <property type="match status" value="1"/>
</dbReference>
<evidence type="ECO:0000256" key="1">
    <source>
        <dbReference type="ARBA" id="ARBA00010507"/>
    </source>
</evidence>
<evidence type="ECO:0000256" key="8">
    <source>
        <dbReference type="ARBA" id="ARBA00047899"/>
    </source>
</evidence>
<feature type="region of interest" description="Disordered" evidence="11">
    <location>
        <begin position="733"/>
        <end position="754"/>
    </location>
</feature>
<accession>A0A5B6Z801</accession>
<dbReference type="GO" id="GO:0005524">
    <property type="term" value="F:ATP binding"/>
    <property type="evidence" value="ECO:0007669"/>
    <property type="project" value="UniProtKB-UniRule"/>
</dbReference>
<dbReference type="Gene3D" id="3.30.200.20">
    <property type="entry name" value="Phosphorylase Kinase, domain 1"/>
    <property type="match status" value="1"/>
</dbReference>
<comment type="similarity">
    <text evidence="1">Belongs to the protein kinase superfamily. TKL Ser/Thr protein kinase family. RAF subfamily.</text>
</comment>
<dbReference type="InterPro" id="IPR055164">
    <property type="entry name" value="EDR1/CTR1/ARMC3-like_pept-like"/>
</dbReference>
<evidence type="ECO:0000256" key="3">
    <source>
        <dbReference type="ARBA" id="ARBA00022527"/>
    </source>
</evidence>
<proteinExistence type="inferred from homology"/>
<dbReference type="PANTHER" id="PTHR44329">
    <property type="entry name" value="SERINE/THREONINE-PROTEIN KINASE TNNI3K-RELATED"/>
    <property type="match status" value="1"/>
</dbReference>
<sequence length="1072" mass="117576">MKNLLKKFHIMSNQSEDSEGSTSSKGNRLSDGSSPERLSDSRSHHNSEHKPFSVLSGWLNSVSNRHSPSSPSSSNVRKGERPEPLDSVSSSGLDAAMEAARHDSGSSNSRDPEIEEYQIQLALELSASEDPEAVQIEAVKQISLGSCPPENTAAVVAYRYWNYNALSYDDKILDGFYDLYGIMMESTSSKMPSLVDLQGTPVSDNISWEAILVNRAADGNLLKLEQKALEMAVKSRPESLAFVGSDLVQNLAALVSDYMGGPVGDPYNMLRAWTSLSYNLKATLGSMVLPLGSLTIGLARHRALMFKVLADSVGIPCRLVKGQQYSGSHDVAMNFVKLDDGREYIIDLMADPGTLIPSDAAGSHREYDGTFFSSIPLSRDVDSSHIASSSSGVMSSSEEHSEFGTLEKRSRFRNLTAVGNESDDRGEYVPSANLIRPIQGEEGSKLSSDDFRNPCNVKKELVREIRSRPNHPHMHTRSPSWTEGVSSPAVRRMKVKDVSQYMIDAAKENPLLAQKLHDVLLESGVVAPPNLFTECFPDQLDVSTVEAKSLTEDEENKKRHDARKTKEETKKRDDTPKNKDHDDLSQAHFLPLLPCHVVHSKGSPCGQLGHTLDSREGTGQPFSSQSEVVPVKYVKKVPVAVAAAAAAAAVASSMVVSAAKSSTDTNLELPVAAAATATAAAVVATTAAVSKQYEHLETCAHWPSGAATSFNPMDCARSDGNTDYAVYEPRDSGHNALGAKSEGERILDRSTGNDSTKSDVALDDVAECEIPWEDITLGERIGLGSYGEVYCGDWHGTEVAVKKFLDQDITGESLEEFKSEVRIMKRVRHPNVVLFMGAVTRAPNLSIVTEFLPRGSLYRLIHRPNNQLDERRRLRMALDAARGMNYLHNCTPVIVHRDLKSPNLLVDKNWVVKVCDFGLSRMKHSTFLSSRSTAGTAEWMAPEVLRNEPSNEKCDVYSFGVILWELCTLQQPWGGMNPVQVIGAVGFQHRRLDIPDDINPVIADIIRKCWQTDPKLRPSFSEIMAALKPLQKPITSSQVPRPISSGQENGQPSRALEKYRQANKASEEQTET</sequence>
<dbReference type="InterPro" id="IPR017441">
    <property type="entry name" value="Protein_kinase_ATP_BS"/>
</dbReference>
<feature type="compositionally biased region" description="Basic and acidic residues" evidence="11">
    <location>
        <begin position="37"/>
        <end position="51"/>
    </location>
</feature>
<dbReference type="PROSITE" id="PS00107">
    <property type="entry name" value="PROTEIN_KINASE_ATP"/>
    <property type="match status" value="1"/>
</dbReference>
<dbReference type="GO" id="GO:0004674">
    <property type="term" value="F:protein serine/threonine kinase activity"/>
    <property type="evidence" value="ECO:0007669"/>
    <property type="project" value="UniProtKB-KW"/>
</dbReference>
<evidence type="ECO:0000256" key="2">
    <source>
        <dbReference type="ARBA" id="ARBA00012513"/>
    </source>
</evidence>
<evidence type="ECO:0000256" key="7">
    <source>
        <dbReference type="ARBA" id="ARBA00022840"/>
    </source>
</evidence>
<feature type="region of interest" description="Disordered" evidence="11">
    <location>
        <begin position="1031"/>
        <end position="1072"/>
    </location>
</feature>
<dbReference type="PROSITE" id="PS50011">
    <property type="entry name" value="PROTEIN_KINASE_DOM"/>
    <property type="match status" value="1"/>
</dbReference>
<evidence type="ECO:0000256" key="11">
    <source>
        <dbReference type="SAM" id="MobiDB-lite"/>
    </source>
</evidence>
<comment type="catalytic activity">
    <reaction evidence="9">
        <text>L-seryl-[protein] + ATP = O-phospho-L-seryl-[protein] + ADP + H(+)</text>
        <dbReference type="Rhea" id="RHEA:17989"/>
        <dbReference type="Rhea" id="RHEA-COMP:9863"/>
        <dbReference type="Rhea" id="RHEA-COMP:11604"/>
        <dbReference type="ChEBI" id="CHEBI:15378"/>
        <dbReference type="ChEBI" id="CHEBI:29999"/>
        <dbReference type="ChEBI" id="CHEBI:30616"/>
        <dbReference type="ChEBI" id="CHEBI:83421"/>
        <dbReference type="ChEBI" id="CHEBI:456216"/>
        <dbReference type="EC" id="2.7.11.1"/>
    </reaction>
</comment>
<feature type="binding site" evidence="10">
    <location>
        <position position="803"/>
    </location>
    <ligand>
        <name>ATP</name>
        <dbReference type="ChEBI" id="CHEBI:30616"/>
    </ligand>
</feature>
<protein>
    <recommendedName>
        <fullName evidence="2">non-specific serine/threonine protein kinase</fullName>
        <ecNumber evidence="2">2.7.11.1</ecNumber>
    </recommendedName>
</protein>
<dbReference type="EC" id="2.7.11.1" evidence="2"/>
<feature type="compositionally biased region" description="Polar residues" evidence="11">
    <location>
        <begin position="11"/>
        <end position="33"/>
    </location>
</feature>
<dbReference type="CDD" id="cd13999">
    <property type="entry name" value="STKc_MAP3K-like"/>
    <property type="match status" value="1"/>
</dbReference>
<dbReference type="Pfam" id="PF07714">
    <property type="entry name" value="PK_Tyr_Ser-Thr"/>
    <property type="match status" value="1"/>
</dbReference>
<dbReference type="InterPro" id="IPR001245">
    <property type="entry name" value="Ser-Thr/Tyr_kinase_cat_dom"/>
</dbReference>
<dbReference type="Gene3D" id="1.10.510.10">
    <property type="entry name" value="Transferase(Phosphotransferase) domain 1"/>
    <property type="match status" value="1"/>
</dbReference>
<organism evidence="13">
    <name type="scientific">Davidia involucrata</name>
    <name type="common">Dove tree</name>
    <dbReference type="NCBI Taxonomy" id="16924"/>
    <lineage>
        <taxon>Eukaryota</taxon>
        <taxon>Viridiplantae</taxon>
        <taxon>Streptophyta</taxon>
        <taxon>Embryophyta</taxon>
        <taxon>Tracheophyta</taxon>
        <taxon>Spermatophyta</taxon>
        <taxon>Magnoliopsida</taxon>
        <taxon>eudicotyledons</taxon>
        <taxon>Gunneridae</taxon>
        <taxon>Pentapetalae</taxon>
        <taxon>asterids</taxon>
        <taxon>Cornales</taxon>
        <taxon>Nyssaceae</taxon>
        <taxon>Davidia</taxon>
    </lineage>
</organism>
<dbReference type="PRINTS" id="PR00109">
    <property type="entry name" value="TYRKINASE"/>
</dbReference>
<dbReference type="InterPro" id="IPR008271">
    <property type="entry name" value="Ser/Thr_kinase_AS"/>
</dbReference>
<dbReference type="InterPro" id="IPR051681">
    <property type="entry name" value="Ser/Thr_Kinases-Pseudokinases"/>
</dbReference>
<dbReference type="FunFam" id="3.30.200.20:FF:000060">
    <property type="entry name" value="Serine/threonine-protein kinase isoform 1"/>
    <property type="match status" value="1"/>
</dbReference>
<dbReference type="AlphaFoldDB" id="A0A5B6Z801"/>
<dbReference type="FunFam" id="1.10.510.10:FF:000193">
    <property type="entry name" value="Serine/threonine-protein kinase CTR1"/>
    <property type="match status" value="1"/>
</dbReference>
<evidence type="ECO:0000313" key="13">
    <source>
        <dbReference type="EMBL" id="MPA39566.1"/>
    </source>
</evidence>
<keyword evidence="6 13" id="KW-0418">Kinase</keyword>
<keyword evidence="3" id="KW-0723">Serine/threonine-protein kinase</keyword>
<reference evidence="13" key="1">
    <citation type="submission" date="2019-08" db="EMBL/GenBank/DDBJ databases">
        <title>Reference gene set and small RNA set construction with multiple tissues from Davidia involucrata Baill.</title>
        <authorList>
            <person name="Yang H."/>
            <person name="Zhou C."/>
            <person name="Li G."/>
            <person name="Wang J."/>
            <person name="Gao P."/>
            <person name="Wang M."/>
            <person name="Wang R."/>
            <person name="Zhao Y."/>
        </authorList>
    </citation>
    <scope>NUCLEOTIDE SEQUENCE</scope>
    <source>
        <tissue evidence="13">Mixed with DoveR01_LX</tissue>
    </source>
</reference>
<keyword evidence="5 10" id="KW-0547">Nucleotide-binding</keyword>
<dbReference type="InterPro" id="IPR000719">
    <property type="entry name" value="Prot_kinase_dom"/>
</dbReference>
<evidence type="ECO:0000256" key="5">
    <source>
        <dbReference type="ARBA" id="ARBA00022741"/>
    </source>
</evidence>
<keyword evidence="7 10" id="KW-0067">ATP-binding</keyword>
<dbReference type="EMBL" id="GHES01009007">
    <property type="protein sequence ID" value="MPA39566.1"/>
    <property type="molecule type" value="Transcribed_RNA"/>
</dbReference>
<evidence type="ECO:0000256" key="6">
    <source>
        <dbReference type="ARBA" id="ARBA00022777"/>
    </source>
</evidence>
<feature type="region of interest" description="Disordered" evidence="11">
    <location>
        <begin position="469"/>
        <end position="488"/>
    </location>
</feature>
<feature type="region of interest" description="Disordered" evidence="11">
    <location>
        <begin position="1"/>
        <end position="90"/>
    </location>
</feature>
<feature type="compositionally biased region" description="Polar residues" evidence="11">
    <location>
        <begin position="1033"/>
        <end position="1052"/>
    </location>
</feature>
<evidence type="ECO:0000256" key="10">
    <source>
        <dbReference type="PROSITE-ProRule" id="PRU10141"/>
    </source>
</evidence>
<dbReference type="GO" id="GO:0106310">
    <property type="term" value="F:protein serine kinase activity"/>
    <property type="evidence" value="ECO:0007669"/>
    <property type="project" value="RHEA"/>
</dbReference>
<dbReference type="InterPro" id="IPR011009">
    <property type="entry name" value="Kinase-like_dom_sf"/>
</dbReference>
<dbReference type="Pfam" id="PF14381">
    <property type="entry name" value="EDR1_CTR1_ARMC3_pept"/>
    <property type="match status" value="1"/>
</dbReference>